<keyword evidence="2" id="KW-0378">Hydrolase</keyword>
<dbReference type="EMBL" id="WUYX01000069">
    <property type="protein sequence ID" value="MXV64108.1"/>
    <property type="molecule type" value="Genomic_DNA"/>
</dbReference>
<evidence type="ECO:0000313" key="2">
    <source>
        <dbReference type="EMBL" id="MXV64108.1"/>
    </source>
</evidence>
<evidence type="ECO:0000313" key="3">
    <source>
        <dbReference type="Proteomes" id="UP000434101"/>
    </source>
</evidence>
<comment type="caution">
    <text evidence="2">The sequence shown here is derived from an EMBL/GenBank/DDBJ whole genome shotgun (WGS) entry which is preliminary data.</text>
</comment>
<proteinExistence type="predicted"/>
<keyword evidence="3" id="KW-1185">Reference proteome</keyword>
<dbReference type="Pfam" id="PF01844">
    <property type="entry name" value="HNH"/>
    <property type="match status" value="1"/>
</dbReference>
<dbReference type="AlphaFoldDB" id="A0A6B0VRF7"/>
<dbReference type="GO" id="GO:0004519">
    <property type="term" value="F:endonuclease activity"/>
    <property type="evidence" value="ECO:0007669"/>
    <property type="project" value="UniProtKB-KW"/>
</dbReference>
<dbReference type="InterPro" id="IPR003615">
    <property type="entry name" value="HNH_nuc"/>
</dbReference>
<accession>A0A6B0VRF7</accession>
<dbReference type="OrthoDB" id="11472at2157"/>
<keyword evidence="2" id="KW-0255">Endonuclease</keyword>
<feature type="domain" description="C2H2-type" evidence="1">
    <location>
        <begin position="1"/>
        <end position="29"/>
    </location>
</feature>
<dbReference type="Proteomes" id="UP000434101">
    <property type="component" value="Unassembled WGS sequence"/>
</dbReference>
<dbReference type="InterPro" id="IPR013087">
    <property type="entry name" value="Znf_C2H2_type"/>
</dbReference>
<reference evidence="2 3" key="1">
    <citation type="submission" date="2020-01" db="EMBL/GenBank/DDBJ databases">
        <title>Natronorubrum sp. JWXQ-INN 674 isolated from Inner Mongolia Autonomous Region of China.</title>
        <authorList>
            <person name="Xue Q."/>
        </authorList>
    </citation>
    <scope>NUCLEOTIDE SEQUENCE [LARGE SCALE GENOMIC DNA]</scope>
    <source>
        <strain evidence="2 3">JWXQ-INN-674</strain>
    </source>
</reference>
<keyword evidence="2" id="KW-0540">Nuclease</keyword>
<evidence type="ECO:0000259" key="1">
    <source>
        <dbReference type="PROSITE" id="PS50157"/>
    </source>
</evidence>
<sequence>MDCPTCGKTLQTEQGMRQHHTKVHDESLPNRTCKGCESEFYDSKARRRFCEECNPNAGEHNGNWKGGKESAACERCGSNFTYYPSDKPGVYCSNCVTDTDTFLGTPYYEYHDINRVKRVCEWCGRISTVLESRAKREPVRFCSQNCLSHWLSDQWEDADNVYNGRWREIKRKALKRDDHTCQHCGISREEIGHEPDVHHIRPVREFNDPQLAHTLDNVICLCRSCHRYAEIEAIDELTPSSSAVNNNS</sequence>
<dbReference type="PROSITE" id="PS00028">
    <property type="entry name" value="ZINC_FINGER_C2H2_1"/>
    <property type="match status" value="1"/>
</dbReference>
<dbReference type="InterPro" id="IPR002711">
    <property type="entry name" value="HNH"/>
</dbReference>
<name>A0A6B0VRF7_9EURY</name>
<dbReference type="Gene3D" id="1.10.30.50">
    <property type="match status" value="1"/>
</dbReference>
<protein>
    <submittedName>
        <fullName evidence="2">HNH endonuclease</fullName>
    </submittedName>
</protein>
<dbReference type="GO" id="GO:0003676">
    <property type="term" value="F:nucleic acid binding"/>
    <property type="evidence" value="ECO:0007669"/>
    <property type="project" value="InterPro"/>
</dbReference>
<dbReference type="RefSeq" id="WP_160067099.1">
    <property type="nucleotide sequence ID" value="NZ_WUYX01000069.1"/>
</dbReference>
<dbReference type="PROSITE" id="PS50157">
    <property type="entry name" value="ZINC_FINGER_C2H2_2"/>
    <property type="match status" value="1"/>
</dbReference>
<dbReference type="CDD" id="cd00085">
    <property type="entry name" value="HNHc"/>
    <property type="match status" value="1"/>
</dbReference>
<dbReference type="GO" id="GO:0008270">
    <property type="term" value="F:zinc ion binding"/>
    <property type="evidence" value="ECO:0007669"/>
    <property type="project" value="InterPro"/>
</dbReference>
<dbReference type="SMART" id="SM00507">
    <property type="entry name" value="HNHc"/>
    <property type="match status" value="1"/>
</dbReference>
<organism evidence="2 3">
    <name type="scientific">Natronorubrum halalkaliphilum</name>
    <dbReference type="NCBI Taxonomy" id="2691917"/>
    <lineage>
        <taxon>Archaea</taxon>
        <taxon>Methanobacteriati</taxon>
        <taxon>Methanobacteriota</taxon>
        <taxon>Stenosarchaea group</taxon>
        <taxon>Halobacteria</taxon>
        <taxon>Halobacteriales</taxon>
        <taxon>Natrialbaceae</taxon>
        <taxon>Natronorubrum</taxon>
    </lineage>
</organism>
<gene>
    <name evidence="2" type="ORF">GS429_18960</name>
</gene>